<evidence type="ECO:0000256" key="2">
    <source>
        <dbReference type="SAM" id="SignalP"/>
    </source>
</evidence>
<reference evidence="3" key="1">
    <citation type="submission" date="2023-06" db="EMBL/GenBank/DDBJ databases">
        <title>Genome-scale phylogeny and comparative genomics of the fungal order Sordariales.</title>
        <authorList>
            <consortium name="Lawrence Berkeley National Laboratory"/>
            <person name="Hensen N."/>
            <person name="Bonometti L."/>
            <person name="Westerberg I."/>
            <person name="Brannstrom I.O."/>
            <person name="Guillou S."/>
            <person name="Cros-Aarteil S."/>
            <person name="Calhoun S."/>
            <person name="Haridas S."/>
            <person name="Kuo A."/>
            <person name="Mondo S."/>
            <person name="Pangilinan J."/>
            <person name="Riley R."/>
            <person name="LaButti K."/>
            <person name="Andreopoulos B."/>
            <person name="Lipzen A."/>
            <person name="Chen C."/>
            <person name="Yanf M."/>
            <person name="Daum C."/>
            <person name="Ng V."/>
            <person name="Clum A."/>
            <person name="Steindorff A."/>
            <person name="Ohm R."/>
            <person name="Martin F."/>
            <person name="Silar P."/>
            <person name="Natvig D."/>
            <person name="Lalanne C."/>
            <person name="Gautier V."/>
            <person name="Ament-velasquez S.L."/>
            <person name="Kruys A."/>
            <person name="Hutchinson M.I."/>
            <person name="Powell A.J."/>
            <person name="Barry K."/>
            <person name="Miller A.N."/>
            <person name="Grigoriev I.V."/>
            <person name="Debuchy R."/>
            <person name="Gladieux P."/>
            <person name="Thoren M.H."/>
            <person name="Johannesson H."/>
        </authorList>
    </citation>
    <scope>NUCLEOTIDE SEQUENCE</scope>
    <source>
        <strain evidence="3">SMH3391-2</strain>
    </source>
</reference>
<dbReference type="EMBL" id="JAULSR010000002">
    <property type="protein sequence ID" value="KAK0629704.1"/>
    <property type="molecule type" value="Genomic_DNA"/>
</dbReference>
<evidence type="ECO:0000313" key="3">
    <source>
        <dbReference type="EMBL" id="KAK0629704.1"/>
    </source>
</evidence>
<comment type="caution">
    <text evidence="3">The sequence shown here is derived from an EMBL/GenBank/DDBJ whole genome shotgun (WGS) entry which is preliminary data.</text>
</comment>
<dbReference type="AlphaFoldDB" id="A0AA40C9N6"/>
<keyword evidence="4" id="KW-1185">Reference proteome</keyword>
<organism evidence="3 4">
    <name type="scientific">Bombardia bombarda</name>
    <dbReference type="NCBI Taxonomy" id="252184"/>
    <lineage>
        <taxon>Eukaryota</taxon>
        <taxon>Fungi</taxon>
        <taxon>Dikarya</taxon>
        <taxon>Ascomycota</taxon>
        <taxon>Pezizomycotina</taxon>
        <taxon>Sordariomycetes</taxon>
        <taxon>Sordariomycetidae</taxon>
        <taxon>Sordariales</taxon>
        <taxon>Lasiosphaeriaceae</taxon>
        <taxon>Bombardia</taxon>
    </lineage>
</organism>
<evidence type="ECO:0000256" key="1">
    <source>
        <dbReference type="SAM" id="MobiDB-lite"/>
    </source>
</evidence>
<evidence type="ECO:0000313" key="4">
    <source>
        <dbReference type="Proteomes" id="UP001174934"/>
    </source>
</evidence>
<name>A0AA40C9N6_9PEZI</name>
<keyword evidence="2" id="KW-0732">Signal</keyword>
<protein>
    <submittedName>
        <fullName evidence="3">Uncharacterized protein</fullName>
    </submittedName>
</protein>
<feature type="signal peptide" evidence="2">
    <location>
        <begin position="1"/>
        <end position="21"/>
    </location>
</feature>
<accession>A0AA40C9N6</accession>
<proteinExistence type="predicted"/>
<sequence>MKSILRLFFATALLLSATSFAAPIESSNTNSATPTSSDPSTNSSGTESDAGAAASPDPQTVALAWGTPQCKSKALYDLCTSNNAGAYCDAQGFHCNFMASCRGVCFCEPN</sequence>
<feature type="chain" id="PRO_5041386599" evidence="2">
    <location>
        <begin position="22"/>
        <end position="110"/>
    </location>
</feature>
<gene>
    <name evidence="3" type="ORF">B0T17DRAFT_194987</name>
</gene>
<dbReference type="Proteomes" id="UP001174934">
    <property type="component" value="Unassembled WGS sequence"/>
</dbReference>
<feature type="compositionally biased region" description="Low complexity" evidence="1">
    <location>
        <begin position="25"/>
        <end position="48"/>
    </location>
</feature>
<feature type="region of interest" description="Disordered" evidence="1">
    <location>
        <begin position="25"/>
        <end position="58"/>
    </location>
</feature>